<evidence type="ECO:0000256" key="1">
    <source>
        <dbReference type="SAM" id="MobiDB-lite"/>
    </source>
</evidence>
<evidence type="ECO:0000313" key="2">
    <source>
        <dbReference type="EMBL" id="MFC0843576.1"/>
    </source>
</evidence>
<dbReference type="Proteomes" id="UP001589887">
    <property type="component" value="Unassembled WGS sequence"/>
</dbReference>
<feature type="compositionally biased region" description="Low complexity" evidence="1">
    <location>
        <begin position="20"/>
        <end position="33"/>
    </location>
</feature>
<accession>A0ABV6TCR0</accession>
<proteinExistence type="predicted"/>
<organism evidence="2 3">
    <name type="scientific">Streptomyces noboritoensis</name>
    <dbReference type="NCBI Taxonomy" id="67337"/>
    <lineage>
        <taxon>Bacteria</taxon>
        <taxon>Bacillati</taxon>
        <taxon>Actinomycetota</taxon>
        <taxon>Actinomycetes</taxon>
        <taxon>Kitasatosporales</taxon>
        <taxon>Streptomycetaceae</taxon>
        <taxon>Streptomyces</taxon>
    </lineage>
</organism>
<feature type="compositionally biased region" description="Basic and acidic residues" evidence="1">
    <location>
        <begin position="1"/>
        <end position="11"/>
    </location>
</feature>
<evidence type="ECO:0000313" key="3">
    <source>
        <dbReference type="Proteomes" id="UP001589887"/>
    </source>
</evidence>
<feature type="region of interest" description="Disordered" evidence="1">
    <location>
        <begin position="1"/>
        <end position="69"/>
    </location>
</feature>
<dbReference type="EMBL" id="JBHMQV010000007">
    <property type="protein sequence ID" value="MFC0843576.1"/>
    <property type="molecule type" value="Genomic_DNA"/>
</dbReference>
<name>A0ABV6TCR0_9ACTN</name>
<sequence>MTDVRHAREHVTPFNKASARRTTTTPHPTHGSGARIGPRPSSSNHRTPPACRAASGRDSPVTGSGAPLP</sequence>
<protein>
    <submittedName>
        <fullName evidence="2">Uncharacterized protein</fullName>
    </submittedName>
</protein>
<dbReference type="RefSeq" id="WP_394317323.1">
    <property type="nucleotide sequence ID" value="NZ_JBHMQV010000007.1"/>
</dbReference>
<comment type="caution">
    <text evidence="2">The sequence shown here is derived from an EMBL/GenBank/DDBJ whole genome shotgun (WGS) entry which is preliminary data.</text>
</comment>
<keyword evidence="3" id="KW-1185">Reference proteome</keyword>
<reference evidence="2 3" key="1">
    <citation type="submission" date="2024-09" db="EMBL/GenBank/DDBJ databases">
        <authorList>
            <person name="Sun Q."/>
            <person name="Mori K."/>
        </authorList>
    </citation>
    <scope>NUCLEOTIDE SEQUENCE [LARGE SCALE GENOMIC DNA]</scope>
    <source>
        <strain evidence="2 3">JCM 4557</strain>
    </source>
</reference>
<gene>
    <name evidence="2" type="ORF">ACFH04_07510</name>
</gene>